<accession>A0ABU8ENI3</accession>
<sequence length="162" mass="18192">MKIFTLIVTLVSCFIAINDILPKDAVKEEAREVSFDTGLGKLASLPEELALERSWKEAKKKFDKELEERRNPKPQAKPTVSKPKTKVPTLNINGIEYSLLAVVNAGKSPYILLKSPSHPLKKVELNMDIAPSVKLKEVHNDRILVAVGDSVKEFKLFERKKS</sequence>
<protein>
    <submittedName>
        <fullName evidence="2">Uncharacterized protein</fullName>
    </submittedName>
</protein>
<dbReference type="RefSeq" id="WP_336434395.1">
    <property type="nucleotide sequence ID" value="NZ_JBAWKS010000001.1"/>
</dbReference>
<feature type="compositionally biased region" description="Basic and acidic residues" evidence="1">
    <location>
        <begin position="62"/>
        <end position="71"/>
    </location>
</feature>
<dbReference type="EMBL" id="JBAWKS010000001">
    <property type="protein sequence ID" value="MEI4548437.1"/>
    <property type="molecule type" value="Genomic_DNA"/>
</dbReference>
<reference evidence="2 3" key="1">
    <citation type="submission" date="2023-12" db="EMBL/GenBank/DDBJ databases">
        <title>Friends and Foes: Symbiotic and Algicidal bacterial influence on Karenia brevis blooms.</title>
        <authorList>
            <person name="Fei C."/>
            <person name="Mohamed A.R."/>
            <person name="Booker A."/>
            <person name="Arshad M."/>
            <person name="Klass S."/>
            <person name="Ahn S."/>
            <person name="Gilbert P.M."/>
            <person name="Heil C.A."/>
            <person name="Martinez J.M."/>
            <person name="Amin S.A."/>
        </authorList>
    </citation>
    <scope>NUCLEOTIDE SEQUENCE [LARGE SCALE GENOMIC DNA]</scope>
    <source>
        <strain evidence="2 3">CE15</strain>
    </source>
</reference>
<evidence type="ECO:0000256" key="1">
    <source>
        <dbReference type="SAM" id="MobiDB-lite"/>
    </source>
</evidence>
<evidence type="ECO:0000313" key="2">
    <source>
        <dbReference type="EMBL" id="MEI4548437.1"/>
    </source>
</evidence>
<comment type="caution">
    <text evidence="2">The sequence shown here is derived from an EMBL/GenBank/DDBJ whole genome shotgun (WGS) entry which is preliminary data.</text>
</comment>
<feature type="region of interest" description="Disordered" evidence="1">
    <location>
        <begin position="62"/>
        <end position="85"/>
    </location>
</feature>
<dbReference type="Proteomes" id="UP001382455">
    <property type="component" value="Unassembled WGS sequence"/>
</dbReference>
<organism evidence="2 3">
    <name type="scientific">Pseudoalteromonas spongiae</name>
    <dbReference type="NCBI Taxonomy" id="298657"/>
    <lineage>
        <taxon>Bacteria</taxon>
        <taxon>Pseudomonadati</taxon>
        <taxon>Pseudomonadota</taxon>
        <taxon>Gammaproteobacteria</taxon>
        <taxon>Alteromonadales</taxon>
        <taxon>Pseudoalteromonadaceae</taxon>
        <taxon>Pseudoalteromonas</taxon>
    </lineage>
</organism>
<evidence type="ECO:0000313" key="3">
    <source>
        <dbReference type="Proteomes" id="UP001382455"/>
    </source>
</evidence>
<proteinExistence type="predicted"/>
<name>A0ABU8ENI3_9GAMM</name>
<keyword evidence="3" id="KW-1185">Reference proteome</keyword>
<gene>
    <name evidence="2" type="ORF">WAE96_01785</name>
</gene>